<accession>A0A0G0RF94</accession>
<proteinExistence type="predicted"/>
<reference evidence="2 3" key="1">
    <citation type="journal article" date="2015" name="Nature">
        <title>rRNA introns, odd ribosomes, and small enigmatic genomes across a large radiation of phyla.</title>
        <authorList>
            <person name="Brown C.T."/>
            <person name="Hug L.A."/>
            <person name="Thomas B.C."/>
            <person name="Sharon I."/>
            <person name="Castelle C.J."/>
            <person name="Singh A."/>
            <person name="Wilkins M.J."/>
            <person name="Williams K.H."/>
            <person name="Banfield J.F."/>
        </authorList>
    </citation>
    <scope>NUCLEOTIDE SEQUENCE [LARGE SCALE GENOMIC DNA]</scope>
</reference>
<evidence type="ECO:0000313" key="3">
    <source>
        <dbReference type="Proteomes" id="UP000034531"/>
    </source>
</evidence>
<feature type="domain" description="Pyridoxamine 5'-phosphate oxidase N-terminal" evidence="1">
    <location>
        <begin position="4"/>
        <end position="105"/>
    </location>
</feature>
<dbReference type="Pfam" id="PF01243">
    <property type="entry name" value="PNPOx_N"/>
    <property type="match status" value="1"/>
</dbReference>
<evidence type="ECO:0000313" key="2">
    <source>
        <dbReference type="EMBL" id="KKR51389.1"/>
    </source>
</evidence>
<organism evidence="2 3">
    <name type="scientific">Candidatus Curtissbacteria bacterium GW2011_GWA1_40_16</name>
    <dbReference type="NCBI Taxonomy" id="1618405"/>
    <lineage>
        <taxon>Bacteria</taxon>
        <taxon>Candidatus Curtissiibacteriota</taxon>
    </lineage>
</organism>
<evidence type="ECO:0000259" key="1">
    <source>
        <dbReference type="Pfam" id="PF01243"/>
    </source>
</evidence>
<name>A0A0G0RF94_9BACT</name>
<dbReference type="Gene3D" id="2.30.110.10">
    <property type="entry name" value="Electron Transport, Fmn-binding Protein, Chain A"/>
    <property type="match status" value="1"/>
</dbReference>
<dbReference type="EMBL" id="LBYI01000001">
    <property type="protein sequence ID" value="KKR51389.1"/>
    <property type="molecule type" value="Genomic_DNA"/>
</dbReference>
<comment type="caution">
    <text evidence="2">The sequence shown here is derived from an EMBL/GenBank/DDBJ whole genome shotgun (WGS) entry which is preliminary data.</text>
</comment>
<dbReference type="Proteomes" id="UP000034531">
    <property type="component" value="Unassembled WGS sequence"/>
</dbReference>
<dbReference type="InterPro" id="IPR012349">
    <property type="entry name" value="Split_barrel_FMN-bd"/>
</dbReference>
<protein>
    <submittedName>
        <fullName evidence="2">PPOX class probable F420-dependent enzyme</fullName>
    </submittedName>
</protein>
<dbReference type="AlphaFoldDB" id="A0A0G0RF94"/>
<sequence length="150" mass="17540">MEVEELVREYLKTARMMQVATVSGDQPWNCTLYFASDDDLNIYWISTTETRHSKEITKNPKVAVAIPVKFDDLTVVGLQLEGDARLVEDADEIKRGVKLYSDKFNRGEEWYKDFTSGNNEHKLYVIKPRLFVIFDRVNFPDDSRKELRIN</sequence>
<gene>
    <name evidence="2" type="ORF">UT84_C0001G0074</name>
</gene>
<dbReference type="SUPFAM" id="SSF50475">
    <property type="entry name" value="FMN-binding split barrel"/>
    <property type="match status" value="1"/>
</dbReference>
<dbReference type="InterPro" id="IPR011576">
    <property type="entry name" value="Pyridox_Oxase_N"/>
</dbReference>